<keyword evidence="9" id="KW-1185">Reference proteome</keyword>
<dbReference type="PROSITE" id="PS51257">
    <property type="entry name" value="PROKAR_LIPOPROTEIN"/>
    <property type="match status" value="1"/>
</dbReference>
<dbReference type="InterPro" id="IPR036909">
    <property type="entry name" value="Cyt_c-like_dom_sf"/>
</dbReference>
<proteinExistence type="predicted"/>
<reference evidence="8 9" key="1">
    <citation type="submission" date="2011-07" db="EMBL/GenBank/DDBJ databases">
        <title>The complete genome of plasmid 1 of Emticicia oligotrophica DSM 17448.</title>
        <authorList>
            <consortium name="US DOE Joint Genome Institute (JGI-PGF)"/>
            <person name="Lucas S."/>
            <person name="Han J."/>
            <person name="Lapidus A."/>
            <person name="Bruce D."/>
            <person name="Goodwin L."/>
            <person name="Pitluck S."/>
            <person name="Peters L."/>
            <person name="Kyrpides N."/>
            <person name="Mavromatis K."/>
            <person name="Ivanova N."/>
            <person name="Ovchinnikova G."/>
            <person name="Teshima H."/>
            <person name="Detter J.C."/>
            <person name="Tapia R."/>
            <person name="Han C."/>
            <person name="Land M."/>
            <person name="Hauser L."/>
            <person name="Markowitz V."/>
            <person name="Cheng J.-F."/>
            <person name="Hugenholtz P."/>
            <person name="Woyke T."/>
            <person name="Wu D."/>
            <person name="Tindall B."/>
            <person name="Pomrenke H."/>
            <person name="Brambilla E."/>
            <person name="Klenk H.-P."/>
            <person name="Eisen J.A."/>
        </authorList>
    </citation>
    <scope>NUCLEOTIDE SEQUENCE [LARGE SCALE GENOMIC DNA]</scope>
    <source>
        <strain evidence="9">DSM 17448 / GPTSA100-15</strain>
        <plasmid evidence="8 9">pEMTOL01</plasmid>
    </source>
</reference>
<keyword evidence="4" id="KW-0560">Oxidoreductase</keyword>
<protein>
    <submittedName>
        <fullName evidence="8">Di-heme cytochrome c peroxidase</fullName>
    </submittedName>
</protein>
<evidence type="ECO:0000256" key="6">
    <source>
        <dbReference type="PROSITE-ProRule" id="PRU00433"/>
    </source>
</evidence>
<dbReference type="EMBL" id="CP002962">
    <property type="protein sequence ID" value="AFK05567.1"/>
    <property type="molecule type" value="Genomic_DNA"/>
</dbReference>
<keyword evidence="3 6" id="KW-0479">Metal-binding</keyword>
<dbReference type="Proteomes" id="UP000002875">
    <property type="component" value="Plasmid pEMTOL01"/>
</dbReference>
<keyword evidence="5 6" id="KW-0408">Iron</keyword>
<evidence type="ECO:0000256" key="5">
    <source>
        <dbReference type="ARBA" id="ARBA00023004"/>
    </source>
</evidence>
<comment type="subcellular location">
    <subcellularLocation>
        <location evidence="1">Cell envelope</location>
    </subcellularLocation>
</comment>
<geneLocation type="plasmid" evidence="8 9">
    <name>pEMTOL01</name>
</geneLocation>
<evidence type="ECO:0000256" key="3">
    <source>
        <dbReference type="ARBA" id="ARBA00022723"/>
    </source>
</evidence>
<keyword evidence="8" id="KW-0614">Plasmid</keyword>
<dbReference type="InterPro" id="IPR009056">
    <property type="entry name" value="Cyt_c-like_dom"/>
</dbReference>
<evidence type="ECO:0000256" key="1">
    <source>
        <dbReference type="ARBA" id="ARBA00004196"/>
    </source>
</evidence>
<organism evidence="8 9">
    <name type="scientific">Emticicia oligotrophica (strain DSM 17448 / CIP 109782 / MTCC 6937 / GPTSA100-15)</name>
    <dbReference type="NCBI Taxonomy" id="929562"/>
    <lineage>
        <taxon>Bacteria</taxon>
        <taxon>Pseudomonadati</taxon>
        <taxon>Bacteroidota</taxon>
        <taxon>Cytophagia</taxon>
        <taxon>Cytophagales</taxon>
        <taxon>Leadbetterellaceae</taxon>
        <taxon>Emticicia</taxon>
    </lineage>
</organism>
<sequence length="452" mass="49893">MKQISILFIIAVFSISCSQKEEMATPTTVDTELEKNLTVASNGKGKSFYLLPKSDDFANIPQDPKNSITADKVELGKLLFHETALGRNPIIESSNSTYSCASCHHVKAGFQACVPQGIGDGGIAFGVQGEKRAKNPLYKDVEIDVQPIRTPSALNIAYQTNVLWNGQFGATHLNTGTEASWTKGTPKENNKLGFQGTETQAIAGQDVHRLFITKGWVESYKTYSDLFKKAFPKMNFNDNLEYKVNAGLAIAAYERTLLSYEAPFQQWLKGNYGAMTDDQKKGANLFFGKAQCATCHNGPSLASMNFYALGANDLQNGNYGNNTVFAVTEGKAEHKGRGGFTGKAEDMYKFKVPQLYNLKDSPFYFHGSSFTKIEDVIAYKNVAKPQNTKVPSTQLAKEFKPLNLTADEIKQLTEFIKNGLYDKNLTRYVPSKLPSGLAFPNNDTQSRKDLGF</sequence>
<evidence type="ECO:0000313" key="8">
    <source>
        <dbReference type="EMBL" id="AFK05567.1"/>
    </source>
</evidence>
<keyword evidence="8" id="KW-0575">Peroxidase</keyword>
<dbReference type="InterPro" id="IPR004852">
    <property type="entry name" value="Di-haem_cyt_c_peroxidsae"/>
</dbReference>
<evidence type="ECO:0000313" key="9">
    <source>
        <dbReference type="Proteomes" id="UP000002875"/>
    </source>
</evidence>
<evidence type="ECO:0000259" key="7">
    <source>
        <dbReference type="PROSITE" id="PS51007"/>
    </source>
</evidence>
<accession>A0ABN4AUL8</accession>
<feature type="domain" description="Cytochrome c" evidence="7">
    <location>
        <begin position="277"/>
        <end position="420"/>
    </location>
</feature>
<dbReference type="SUPFAM" id="SSF46626">
    <property type="entry name" value="Cytochrome c"/>
    <property type="match status" value="2"/>
</dbReference>
<dbReference type="PROSITE" id="PS51007">
    <property type="entry name" value="CYTC"/>
    <property type="match status" value="1"/>
</dbReference>
<evidence type="ECO:0000256" key="2">
    <source>
        <dbReference type="ARBA" id="ARBA00022617"/>
    </source>
</evidence>
<name>A0ABN4AUL8_EMTOG</name>
<dbReference type="GO" id="GO:0004601">
    <property type="term" value="F:peroxidase activity"/>
    <property type="evidence" value="ECO:0007669"/>
    <property type="project" value="UniProtKB-KW"/>
</dbReference>
<dbReference type="Gene3D" id="1.10.760.10">
    <property type="entry name" value="Cytochrome c-like domain"/>
    <property type="match status" value="2"/>
</dbReference>
<dbReference type="InterPro" id="IPR051395">
    <property type="entry name" value="Cytochrome_c_Peroxidase/MauG"/>
</dbReference>
<dbReference type="PANTHER" id="PTHR30600">
    <property type="entry name" value="CYTOCHROME C PEROXIDASE-RELATED"/>
    <property type="match status" value="1"/>
</dbReference>
<keyword evidence="2 6" id="KW-0349">Heme</keyword>
<dbReference type="RefSeq" id="WP_015026313.1">
    <property type="nucleotide sequence ID" value="NC_018742.1"/>
</dbReference>
<gene>
    <name evidence="8" type="ordered locus">Emtol_0297</name>
</gene>
<evidence type="ECO:0000256" key="4">
    <source>
        <dbReference type="ARBA" id="ARBA00023002"/>
    </source>
</evidence>
<dbReference type="Pfam" id="PF03150">
    <property type="entry name" value="CCP_MauG"/>
    <property type="match status" value="1"/>
</dbReference>